<dbReference type="InterPro" id="IPR023213">
    <property type="entry name" value="CAT-like_dom_sf"/>
</dbReference>
<evidence type="ECO:0000259" key="5">
    <source>
        <dbReference type="Pfam" id="PF00198"/>
    </source>
</evidence>
<dbReference type="InterPro" id="IPR032106">
    <property type="entry name" value="2-oxogl_dehyd_N"/>
</dbReference>
<evidence type="ECO:0000313" key="7">
    <source>
        <dbReference type="EMBL" id="MFE1355647.1"/>
    </source>
</evidence>
<keyword evidence="8" id="KW-1185">Reference proteome</keyword>
<comment type="cofactor">
    <cofactor evidence="1">
        <name>(R)-lipoate</name>
        <dbReference type="ChEBI" id="CHEBI:83088"/>
    </cofactor>
</comment>
<feature type="domain" description="2-oxoglutarate dehydrogenase E1 component N-terminal" evidence="6">
    <location>
        <begin position="16"/>
        <end position="51"/>
    </location>
</feature>
<feature type="region of interest" description="Disordered" evidence="4">
    <location>
        <begin position="82"/>
        <end position="127"/>
    </location>
</feature>
<dbReference type="PANTHER" id="PTHR43178">
    <property type="entry name" value="DIHYDROLIPOAMIDE ACETYLTRANSFERASE COMPONENT OF PYRUVATE DEHYDROGENASE COMPLEX"/>
    <property type="match status" value="1"/>
</dbReference>
<organism evidence="7 8">
    <name type="scientific">Kitasatospora phosalacinea</name>
    <dbReference type="NCBI Taxonomy" id="2065"/>
    <lineage>
        <taxon>Bacteria</taxon>
        <taxon>Bacillati</taxon>
        <taxon>Actinomycetota</taxon>
        <taxon>Actinomycetes</taxon>
        <taxon>Kitasatosporales</taxon>
        <taxon>Streptomycetaceae</taxon>
        <taxon>Kitasatospora</taxon>
    </lineage>
</organism>
<dbReference type="InterPro" id="IPR050743">
    <property type="entry name" value="2-oxoacid_DH_E2_comp"/>
</dbReference>
<name>A0ABW6GSB2_9ACTN</name>
<sequence>MSPHQETPSSASSTGFGPNEWLVDEIYQQYLQDPASVDRAWWDFFADYKPGTEVTPVTQAATPVGAQPTPVAAPAAAAPAAPAAPAPVAPAPAQPVAAPAAPPAPKAAAPAPAPAAAPAKAAEGPERVVLRGPAKAVASNMDASLEVPTATSVRAVPAKLLIDNRIVINNHLQRARGGKVSFTHLIGYALVRAVKANPGMNHSYRVEDGKSYLVKPEHVNLGLAIDLVKPNGDRQLVVAAIKKAETLDFFGFWQAYEDIVRRARANKLTMDDFTGVTVSLTNPGGIGTVHSVPRLMQNQGTIVGVGAMEYPAEFQGSSPETLARLGISKTMTLTSTYDHRVIQGAASGEFLRSIHQLLLGADNFYDEVFESLRIPYEPVRWATDVATTHDDEVNKTARVMELIHS</sequence>
<gene>
    <name evidence="7" type="ORF">ACFW6T_27070</name>
</gene>
<dbReference type="EMBL" id="JBHYPX010000064">
    <property type="protein sequence ID" value="MFE1355647.1"/>
    <property type="molecule type" value="Genomic_DNA"/>
</dbReference>
<evidence type="ECO:0000256" key="1">
    <source>
        <dbReference type="ARBA" id="ARBA00001938"/>
    </source>
</evidence>
<dbReference type="Pfam" id="PF00198">
    <property type="entry name" value="2-oxoacid_dh"/>
    <property type="match status" value="1"/>
</dbReference>
<feature type="compositionally biased region" description="Pro residues" evidence="4">
    <location>
        <begin position="100"/>
        <end position="115"/>
    </location>
</feature>
<dbReference type="InterPro" id="IPR001078">
    <property type="entry name" value="2-oxoacid_DH_actylTfrase"/>
</dbReference>
<comment type="caution">
    <text evidence="7">The sequence shown here is derived from an EMBL/GenBank/DDBJ whole genome shotgun (WGS) entry which is preliminary data.</text>
</comment>
<evidence type="ECO:0000256" key="2">
    <source>
        <dbReference type="ARBA" id="ARBA00022679"/>
    </source>
</evidence>
<dbReference type="Gene3D" id="3.30.559.10">
    <property type="entry name" value="Chloramphenicol acetyltransferase-like domain"/>
    <property type="match status" value="1"/>
</dbReference>
<protein>
    <submittedName>
        <fullName evidence="7">2-oxo acid dehydrogenase subunit E2</fullName>
    </submittedName>
</protein>
<feature type="compositionally biased region" description="Pro residues" evidence="4">
    <location>
        <begin position="82"/>
        <end position="93"/>
    </location>
</feature>
<dbReference type="PANTHER" id="PTHR43178:SF5">
    <property type="entry name" value="LIPOAMIDE ACYLTRANSFERASE COMPONENT OF BRANCHED-CHAIN ALPHA-KETO ACID DEHYDROGENASE COMPLEX, MITOCHONDRIAL"/>
    <property type="match status" value="1"/>
</dbReference>
<dbReference type="SUPFAM" id="SSF52777">
    <property type="entry name" value="CoA-dependent acyltransferases"/>
    <property type="match status" value="1"/>
</dbReference>
<feature type="domain" description="2-oxoacid dehydrogenase acyltransferase catalytic" evidence="5">
    <location>
        <begin position="125"/>
        <end position="358"/>
    </location>
</feature>
<evidence type="ECO:0000256" key="3">
    <source>
        <dbReference type="ARBA" id="ARBA00023315"/>
    </source>
</evidence>
<feature type="non-terminal residue" evidence="7">
    <location>
        <position position="405"/>
    </location>
</feature>
<reference evidence="7 8" key="1">
    <citation type="submission" date="2024-09" db="EMBL/GenBank/DDBJ databases">
        <title>The Natural Products Discovery Center: Release of the First 8490 Sequenced Strains for Exploring Actinobacteria Biosynthetic Diversity.</title>
        <authorList>
            <person name="Kalkreuter E."/>
            <person name="Kautsar S.A."/>
            <person name="Yang D."/>
            <person name="Bader C.D."/>
            <person name="Teijaro C.N."/>
            <person name="Fluegel L."/>
            <person name="Davis C.M."/>
            <person name="Simpson J.R."/>
            <person name="Lauterbach L."/>
            <person name="Steele A.D."/>
            <person name="Gui C."/>
            <person name="Meng S."/>
            <person name="Li G."/>
            <person name="Viehrig K."/>
            <person name="Ye F."/>
            <person name="Su P."/>
            <person name="Kiefer A.F."/>
            <person name="Nichols A."/>
            <person name="Cepeda A.J."/>
            <person name="Yan W."/>
            <person name="Fan B."/>
            <person name="Jiang Y."/>
            <person name="Adhikari A."/>
            <person name="Zheng C.-J."/>
            <person name="Schuster L."/>
            <person name="Cowan T.M."/>
            <person name="Smanski M.J."/>
            <person name="Chevrette M.G."/>
            <person name="De Carvalho L.P.S."/>
            <person name="Shen B."/>
        </authorList>
    </citation>
    <scope>NUCLEOTIDE SEQUENCE [LARGE SCALE GENOMIC DNA]</scope>
    <source>
        <strain evidence="7 8">NPDC058753</strain>
    </source>
</reference>
<proteinExistence type="predicted"/>
<evidence type="ECO:0000256" key="4">
    <source>
        <dbReference type="SAM" id="MobiDB-lite"/>
    </source>
</evidence>
<keyword evidence="3" id="KW-0012">Acyltransferase</keyword>
<dbReference type="Pfam" id="PF16078">
    <property type="entry name" value="2-oxogl_dehyd_N"/>
    <property type="match status" value="1"/>
</dbReference>
<dbReference type="Proteomes" id="UP001599542">
    <property type="component" value="Unassembled WGS sequence"/>
</dbReference>
<keyword evidence="2" id="KW-0808">Transferase</keyword>
<accession>A0ABW6GSB2</accession>
<evidence type="ECO:0000313" key="8">
    <source>
        <dbReference type="Proteomes" id="UP001599542"/>
    </source>
</evidence>
<evidence type="ECO:0000259" key="6">
    <source>
        <dbReference type="Pfam" id="PF16078"/>
    </source>
</evidence>
<dbReference type="RefSeq" id="WP_380563973.1">
    <property type="nucleotide sequence ID" value="NZ_JBHYPX010000064.1"/>
</dbReference>